<accession>A0A3D9B2L7</accession>
<protein>
    <submittedName>
        <fullName evidence="2">Uncharacterized protein</fullName>
    </submittedName>
</protein>
<dbReference type="Proteomes" id="UP000256924">
    <property type="component" value="Unassembled WGS sequence"/>
</dbReference>
<dbReference type="AlphaFoldDB" id="A0A3D9B2L7"/>
<proteinExistence type="predicted"/>
<comment type="caution">
    <text evidence="2">The sequence shown here is derived from an EMBL/GenBank/DDBJ whole genome shotgun (WGS) entry which is preliminary data.</text>
</comment>
<organism evidence="2 3">
    <name type="scientific">Candidatus Chryseobacterium massiliense</name>
    <dbReference type="NCBI Taxonomy" id="204089"/>
    <lineage>
        <taxon>Bacteria</taxon>
        <taxon>Pseudomonadati</taxon>
        <taxon>Bacteroidota</taxon>
        <taxon>Flavobacteriia</taxon>
        <taxon>Flavobacteriales</taxon>
        <taxon>Weeksellaceae</taxon>
        <taxon>Chryseobacterium group</taxon>
        <taxon>Chryseobacterium</taxon>
    </lineage>
</organism>
<evidence type="ECO:0000256" key="1">
    <source>
        <dbReference type="SAM" id="Phobius"/>
    </source>
</evidence>
<gene>
    <name evidence="2" type="ORF">DRF68_12645</name>
</gene>
<evidence type="ECO:0000313" key="3">
    <source>
        <dbReference type="Proteomes" id="UP000256924"/>
    </source>
</evidence>
<reference evidence="2 3" key="1">
    <citation type="journal article" date="2004" name="Emerg. Infect. Dis.">
        <title>Amoebae-resisting bacteria isolated from human nasal swabs by amoebal coculture.</title>
        <authorList>
            <person name="Greub G."/>
            <person name="La Scola B."/>
            <person name="Raoult D."/>
        </authorList>
    </citation>
    <scope>NUCLEOTIDE SEQUENCE [LARGE SCALE GENOMIC DNA]</scope>
    <source>
        <strain evidence="2 3">CCUG 51329</strain>
    </source>
</reference>
<evidence type="ECO:0000313" key="2">
    <source>
        <dbReference type="EMBL" id="REC47884.1"/>
    </source>
</evidence>
<keyword evidence="3" id="KW-1185">Reference proteome</keyword>
<sequence>MDRIFKIDFRKLAIEWLIIPLRTIWIINFLFVLIEPIRLLYIDFLSSRKQNIMRMEVTNQKYSIQKRLNDLFDKIERRIEIVKAVQFEGLYFYTKAEDDPFFNKTEWLQNDNPHFLRSKSELYSEFDFLVKIPNTGINLFQLKSEIEYFMLQSKNYKIEIV</sequence>
<dbReference type="EMBL" id="QNVU01000024">
    <property type="protein sequence ID" value="REC47884.1"/>
    <property type="molecule type" value="Genomic_DNA"/>
</dbReference>
<keyword evidence="1" id="KW-1133">Transmembrane helix</keyword>
<keyword evidence="1" id="KW-0472">Membrane</keyword>
<name>A0A3D9B2L7_9FLAO</name>
<feature type="transmembrane region" description="Helical" evidence="1">
    <location>
        <begin position="12"/>
        <end position="34"/>
    </location>
</feature>
<keyword evidence="1" id="KW-0812">Transmembrane</keyword>